<accession>M5G3F6</accession>
<organism evidence="1 2">
    <name type="scientific">Dacryopinax primogenitus (strain DJM 731)</name>
    <name type="common">Brown rot fungus</name>
    <dbReference type="NCBI Taxonomy" id="1858805"/>
    <lineage>
        <taxon>Eukaryota</taxon>
        <taxon>Fungi</taxon>
        <taxon>Dikarya</taxon>
        <taxon>Basidiomycota</taxon>
        <taxon>Agaricomycotina</taxon>
        <taxon>Dacrymycetes</taxon>
        <taxon>Dacrymycetales</taxon>
        <taxon>Dacrymycetaceae</taxon>
        <taxon>Dacryopinax</taxon>
    </lineage>
</organism>
<evidence type="ECO:0000313" key="2">
    <source>
        <dbReference type="Proteomes" id="UP000030653"/>
    </source>
</evidence>
<protein>
    <submittedName>
        <fullName evidence="1">Uncharacterized protein</fullName>
    </submittedName>
</protein>
<evidence type="ECO:0000313" key="1">
    <source>
        <dbReference type="EMBL" id="EJU00407.1"/>
    </source>
</evidence>
<dbReference type="RefSeq" id="XP_040627304.1">
    <property type="nucleotide sequence ID" value="XM_040773196.1"/>
</dbReference>
<dbReference type="Proteomes" id="UP000030653">
    <property type="component" value="Unassembled WGS sequence"/>
</dbReference>
<keyword evidence="2" id="KW-1185">Reference proteome</keyword>
<reference evidence="1 2" key="1">
    <citation type="journal article" date="2012" name="Science">
        <title>The Paleozoic origin of enzymatic lignin decomposition reconstructed from 31 fungal genomes.</title>
        <authorList>
            <person name="Floudas D."/>
            <person name="Binder M."/>
            <person name="Riley R."/>
            <person name="Barry K."/>
            <person name="Blanchette R.A."/>
            <person name="Henrissat B."/>
            <person name="Martinez A.T."/>
            <person name="Otillar R."/>
            <person name="Spatafora J.W."/>
            <person name="Yadav J.S."/>
            <person name="Aerts A."/>
            <person name="Benoit I."/>
            <person name="Boyd A."/>
            <person name="Carlson A."/>
            <person name="Copeland A."/>
            <person name="Coutinho P.M."/>
            <person name="de Vries R.P."/>
            <person name="Ferreira P."/>
            <person name="Findley K."/>
            <person name="Foster B."/>
            <person name="Gaskell J."/>
            <person name="Glotzer D."/>
            <person name="Gorecki P."/>
            <person name="Heitman J."/>
            <person name="Hesse C."/>
            <person name="Hori C."/>
            <person name="Igarashi K."/>
            <person name="Jurgens J.A."/>
            <person name="Kallen N."/>
            <person name="Kersten P."/>
            <person name="Kohler A."/>
            <person name="Kuees U."/>
            <person name="Kumar T.K.A."/>
            <person name="Kuo A."/>
            <person name="LaButti K."/>
            <person name="Larrondo L.F."/>
            <person name="Lindquist E."/>
            <person name="Ling A."/>
            <person name="Lombard V."/>
            <person name="Lucas S."/>
            <person name="Lundell T."/>
            <person name="Martin R."/>
            <person name="McLaughlin D.J."/>
            <person name="Morgenstern I."/>
            <person name="Morin E."/>
            <person name="Murat C."/>
            <person name="Nagy L.G."/>
            <person name="Nolan M."/>
            <person name="Ohm R.A."/>
            <person name="Patyshakuliyeva A."/>
            <person name="Rokas A."/>
            <person name="Ruiz-Duenas F.J."/>
            <person name="Sabat G."/>
            <person name="Salamov A."/>
            <person name="Samejima M."/>
            <person name="Schmutz J."/>
            <person name="Slot J.C."/>
            <person name="St John F."/>
            <person name="Stenlid J."/>
            <person name="Sun H."/>
            <person name="Sun S."/>
            <person name="Syed K."/>
            <person name="Tsang A."/>
            <person name="Wiebenga A."/>
            <person name="Young D."/>
            <person name="Pisabarro A."/>
            <person name="Eastwood D.C."/>
            <person name="Martin F."/>
            <person name="Cullen D."/>
            <person name="Grigoriev I.V."/>
            <person name="Hibbett D.S."/>
        </authorList>
    </citation>
    <scope>NUCLEOTIDE SEQUENCE [LARGE SCALE GENOMIC DNA]</scope>
    <source>
        <strain evidence="1 2">DJM-731 SS1</strain>
    </source>
</reference>
<sequence length="90" mass="9982">MQYVGGSGKRNNIVFQSFCTPPGPFMSLPRLSRLFYGLSPRRWRASPFKRDQDSIQLTHCDLHPANLTVSSPKLRRGRGALGSMAAFGEG</sequence>
<dbReference type="AlphaFoldDB" id="M5G3F6"/>
<proteinExistence type="predicted"/>
<gene>
    <name evidence="1" type="ORF">DACRYDRAFT_23295</name>
</gene>
<dbReference type="GeneID" id="63688258"/>
<dbReference type="HOGENOM" id="CLU_2440806_0_0_1"/>
<dbReference type="EMBL" id="JH795867">
    <property type="protein sequence ID" value="EJU00407.1"/>
    <property type="molecule type" value="Genomic_DNA"/>
</dbReference>
<name>M5G3F6_DACPD</name>